<dbReference type="PANTHER" id="PTHR38459">
    <property type="entry name" value="PROPHAGE BACTOPRENOL-LINKED GLUCOSE TRANSLOCASE HOMOLOG"/>
    <property type="match status" value="1"/>
</dbReference>
<accession>A0A0M9D9W0</accession>
<dbReference type="PANTHER" id="PTHR38459:SF5">
    <property type="entry name" value="CELL WALL TEICHOIC ACID GLYCOSYLATION PROTEIN GTCA"/>
    <property type="match status" value="1"/>
</dbReference>
<gene>
    <name evidence="8" type="ORF">RZ71_00160</name>
</gene>
<sequence>MKNLWNKYKQVIAYLFWGVLTTVIDIAVALVLYHLVPNMYVFWNTFIAWVASVLFAYFTNRKWVFESNASTVKEYISEMISFFLGRVASLILEEIILMIGVNIISQNNFDLLKIFGQIVVIAFNYFWSKFVVFVNHKEK</sequence>
<feature type="transmembrane region" description="Helical" evidence="6">
    <location>
        <begin position="111"/>
        <end position="134"/>
    </location>
</feature>
<feature type="transmembrane region" description="Helical" evidence="6">
    <location>
        <begin position="80"/>
        <end position="105"/>
    </location>
</feature>
<dbReference type="InterPro" id="IPR007267">
    <property type="entry name" value="GtrA_DPMS_TM"/>
</dbReference>
<feature type="domain" description="GtrA/DPMS transmembrane" evidence="7">
    <location>
        <begin position="14"/>
        <end position="133"/>
    </location>
</feature>
<evidence type="ECO:0000313" key="8">
    <source>
        <dbReference type="EMBL" id="KOY75598.1"/>
    </source>
</evidence>
<evidence type="ECO:0000259" key="7">
    <source>
        <dbReference type="Pfam" id="PF04138"/>
    </source>
</evidence>
<evidence type="ECO:0000256" key="3">
    <source>
        <dbReference type="ARBA" id="ARBA00022692"/>
    </source>
</evidence>
<name>A0A0M9D9W0_9LACO</name>
<dbReference type="EMBL" id="JXCY01000007">
    <property type="protein sequence ID" value="KOY75598.1"/>
    <property type="molecule type" value="Genomic_DNA"/>
</dbReference>
<dbReference type="Pfam" id="PF04138">
    <property type="entry name" value="GtrA_DPMS_TM"/>
    <property type="match status" value="1"/>
</dbReference>
<comment type="caution">
    <text evidence="8">The sequence shown here is derived from an EMBL/GenBank/DDBJ whole genome shotgun (WGS) entry which is preliminary data.</text>
</comment>
<dbReference type="Proteomes" id="UP000037778">
    <property type="component" value="Unassembled WGS sequence"/>
</dbReference>
<dbReference type="RefSeq" id="WP_080998124.1">
    <property type="nucleotide sequence ID" value="NZ_JXCY01000007.1"/>
</dbReference>
<keyword evidence="9" id="KW-1185">Reference proteome</keyword>
<comment type="subcellular location">
    <subcellularLocation>
        <location evidence="1">Membrane</location>
        <topology evidence="1">Multi-pass membrane protein</topology>
    </subcellularLocation>
</comment>
<protein>
    <submittedName>
        <fullName evidence="8">Cell wall teichoic acid glycosylation protein gtcA</fullName>
    </submittedName>
</protein>
<evidence type="ECO:0000313" key="9">
    <source>
        <dbReference type="Proteomes" id="UP000037778"/>
    </source>
</evidence>
<organism evidence="8 9">
    <name type="scientific">Apilactobacillus kunkeei</name>
    <dbReference type="NCBI Taxonomy" id="148814"/>
    <lineage>
        <taxon>Bacteria</taxon>
        <taxon>Bacillati</taxon>
        <taxon>Bacillota</taxon>
        <taxon>Bacilli</taxon>
        <taxon>Lactobacillales</taxon>
        <taxon>Lactobacillaceae</taxon>
        <taxon>Apilactobacillus</taxon>
    </lineage>
</organism>
<dbReference type="GO" id="GO:0005886">
    <property type="term" value="C:plasma membrane"/>
    <property type="evidence" value="ECO:0007669"/>
    <property type="project" value="TreeGrafter"/>
</dbReference>
<keyword evidence="5 6" id="KW-0472">Membrane</keyword>
<dbReference type="AlphaFoldDB" id="A0A0M9D9W0"/>
<dbReference type="InterPro" id="IPR051401">
    <property type="entry name" value="GtrA_CellWall_Glycosyl"/>
</dbReference>
<comment type="similarity">
    <text evidence="2">Belongs to the GtrA family.</text>
</comment>
<evidence type="ECO:0000256" key="2">
    <source>
        <dbReference type="ARBA" id="ARBA00009399"/>
    </source>
</evidence>
<evidence type="ECO:0000256" key="4">
    <source>
        <dbReference type="ARBA" id="ARBA00022989"/>
    </source>
</evidence>
<evidence type="ECO:0000256" key="6">
    <source>
        <dbReference type="SAM" id="Phobius"/>
    </source>
</evidence>
<evidence type="ECO:0000256" key="5">
    <source>
        <dbReference type="ARBA" id="ARBA00023136"/>
    </source>
</evidence>
<evidence type="ECO:0000256" key="1">
    <source>
        <dbReference type="ARBA" id="ARBA00004141"/>
    </source>
</evidence>
<proteinExistence type="inferred from homology"/>
<feature type="transmembrane region" description="Helical" evidence="6">
    <location>
        <begin position="41"/>
        <end position="59"/>
    </location>
</feature>
<dbReference type="GO" id="GO:0000271">
    <property type="term" value="P:polysaccharide biosynthetic process"/>
    <property type="evidence" value="ECO:0007669"/>
    <property type="project" value="InterPro"/>
</dbReference>
<dbReference type="PATRIC" id="fig|148814.8.peg.940"/>
<keyword evidence="3 6" id="KW-0812">Transmembrane</keyword>
<reference evidence="8 9" key="1">
    <citation type="journal article" date="2015" name="Genome Biol. Evol.">
        <title>Functionally Structured Genomes in Lactobacillus kunkeei Colonizing the Honey Crop and Food Products of Honeybees and Stingless Bees.</title>
        <authorList>
            <person name="Tamarit D."/>
            <person name="Ellegaard K.M."/>
            <person name="Wikander J."/>
            <person name="Olofsson T."/>
            <person name="Vasquez A."/>
            <person name="Andersson S.G."/>
        </authorList>
    </citation>
    <scope>NUCLEOTIDE SEQUENCE [LARGE SCALE GENOMIC DNA]</scope>
    <source>
        <strain evidence="8 9">LAko</strain>
    </source>
</reference>
<keyword evidence="4 6" id="KW-1133">Transmembrane helix</keyword>
<feature type="transmembrane region" description="Helical" evidence="6">
    <location>
        <begin position="12"/>
        <end position="35"/>
    </location>
</feature>